<protein>
    <submittedName>
        <fullName evidence="1">Transposase</fullName>
    </submittedName>
</protein>
<dbReference type="GO" id="GO:0003676">
    <property type="term" value="F:nucleic acid binding"/>
    <property type="evidence" value="ECO:0007669"/>
    <property type="project" value="InterPro"/>
</dbReference>
<comment type="caution">
    <text evidence="1">The sequence shown here is derived from an EMBL/GenBank/DDBJ whole genome shotgun (WGS) entry which is preliminary data.</text>
</comment>
<dbReference type="Pfam" id="PF01359">
    <property type="entry name" value="Transposase_1"/>
    <property type="match status" value="1"/>
</dbReference>
<dbReference type="PANTHER" id="PTHR46060">
    <property type="entry name" value="MARINER MOS1 TRANSPOSASE-LIKE PROTEIN"/>
    <property type="match status" value="1"/>
</dbReference>
<sequence length="158" mass="18963">MATIFWDREGIIHFDWLPEKTTINSEYYVDELKELRQAIKHERRGKLTRGVLLQHDNARPHVSSKTMASIDDLGFECLPHPSYSTELALSDYWLFGETKRPFRGKRFEDFKRLEYEIQQWEKGTPKEFYTTGLEKLPERWKRCIKLKGEFIETFDNQL</sequence>
<accession>A0AAV7JF36</accession>
<dbReference type="PANTHER" id="PTHR46060:SF1">
    <property type="entry name" value="MARINER MOS1 TRANSPOSASE-LIKE PROTEIN"/>
    <property type="match status" value="1"/>
</dbReference>
<organism evidence="1 2">
    <name type="scientific">Oopsacas minuta</name>
    <dbReference type="NCBI Taxonomy" id="111878"/>
    <lineage>
        <taxon>Eukaryota</taxon>
        <taxon>Metazoa</taxon>
        <taxon>Porifera</taxon>
        <taxon>Hexactinellida</taxon>
        <taxon>Hexasterophora</taxon>
        <taxon>Lyssacinosida</taxon>
        <taxon>Leucopsacidae</taxon>
        <taxon>Oopsacas</taxon>
    </lineage>
</organism>
<dbReference type="InterPro" id="IPR036397">
    <property type="entry name" value="RNaseH_sf"/>
</dbReference>
<dbReference type="Proteomes" id="UP001165289">
    <property type="component" value="Unassembled WGS sequence"/>
</dbReference>
<reference evidence="1 2" key="1">
    <citation type="journal article" date="2023" name="BMC Biol.">
        <title>The compact genome of the sponge Oopsacas minuta (Hexactinellida) is lacking key metazoan core genes.</title>
        <authorList>
            <person name="Santini S."/>
            <person name="Schenkelaars Q."/>
            <person name="Jourda C."/>
            <person name="Duchesne M."/>
            <person name="Belahbib H."/>
            <person name="Rocher C."/>
            <person name="Selva M."/>
            <person name="Riesgo A."/>
            <person name="Vervoort M."/>
            <person name="Leys S.P."/>
            <person name="Kodjabachian L."/>
            <person name="Le Bivic A."/>
            <person name="Borchiellini C."/>
            <person name="Claverie J.M."/>
            <person name="Renard E."/>
        </authorList>
    </citation>
    <scope>NUCLEOTIDE SEQUENCE [LARGE SCALE GENOMIC DNA]</scope>
    <source>
        <strain evidence="1">SPO-2</strain>
    </source>
</reference>
<evidence type="ECO:0000313" key="1">
    <source>
        <dbReference type="EMBL" id="KAI6647382.1"/>
    </source>
</evidence>
<evidence type="ECO:0000313" key="2">
    <source>
        <dbReference type="Proteomes" id="UP001165289"/>
    </source>
</evidence>
<dbReference type="InterPro" id="IPR052709">
    <property type="entry name" value="Transposase-MT_Hybrid"/>
</dbReference>
<gene>
    <name evidence="1" type="ORF">LOD99_12378</name>
</gene>
<dbReference type="Gene3D" id="3.30.420.10">
    <property type="entry name" value="Ribonuclease H-like superfamily/Ribonuclease H"/>
    <property type="match status" value="1"/>
</dbReference>
<dbReference type="AlphaFoldDB" id="A0AAV7JF36"/>
<dbReference type="InterPro" id="IPR001888">
    <property type="entry name" value="Transposase_1"/>
</dbReference>
<keyword evidence="2" id="KW-1185">Reference proteome</keyword>
<proteinExistence type="predicted"/>
<dbReference type="EMBL" id="JAKMXF010000343">
    <property type="protein sequence ID" value="KAI6647382.1"/>
    <property type="molecule type" value="Genomic_DNA"/>
</dbReference>
<name>A0AAV7JF36_9METZ</name>